<name>A0A0K8TSN9_TABBR</name>
<dbReference type="FunFam" id="1.20.80.10:FF:000010">
    <property type="entry name" value="Acyl-CoA-binding domain-containing protein 5"/>
    <property type="match status" value="1"/>
</dbReference>
<dbReference type="GO" id="GO:0019915">
    <property type="term" value="P:lipid storage"/>
    <property type="evidence" value="ECO:0007669"/>
    <property type="project" value="UniProtKB-ARBA"/>
</dbReference>
<dbReference type="PANTHER" id="PTHR23310">
    <property type="entry name" value="ACYL-COA-BINDING PROTEIN, ACBP"/>
    <property type="match status" value="1"/>
</dbReference>
<evidence type="ECO:0000313" key="5">
    <source>
        <dbReference type="EMBL" id="JAI17382.1"/>
    </source>
</evidence>
<dbReference type="InterPro" id="IPR035984">
    <property type="entry name" value="Acyl-CoA-binding_sf"/>
</dbReference>
<dbReference type="InterPro" id="IPR000582">
    <property type="entry name" value="Acyl-CoA-binding_protein"/>
</dbReference>
<feature type="transmembrane region" description="Helical" evidence="3">
    <location>
        <begin position="259"/>
        <end position="280"/>
    </location>
</feature>
<organism evidence="5">
    <name type="scientific">Tabanus bromius</name>
    <name type="common">Band-eyed brown horse fly</name>
    <dbReference type="NCBI Taxonomy" id="304241"/>
    <lineage>
        <taxon>Eukaryota</taxon>
        <taxon>Metazoa</taxon>
        <taxon>Ecdysozoa</taxon>
        <taxon>Arthropoda</taxon>
        <taxon>Hexapoda</taxon>
        <taxon>Insecta</taxon>
        <taxon>Pterygota</taxon>
        <taxon>Neoptera</taxon>
        <taxon>Endopterygota</taxon>
        <taxon>Diptera</taxon>
        <taxon>Brachycera</taxon>
        <taxon>Tabanomorpha</taxon>
        <taxon>Tabanoidea</taxon>
        <taxon>Tabanidae</taxon>
        <taxon>Tabanus</taxon>
    </lineage>
</organism>
<dbReference type="PANTHER" id="PTHR23310:SF77">
    <property type="entry name" value="LD25952P"/>
    <property type="match status" value="1"/>
</dbReference>
<dbReference type="PROSITE" id="PS00880">
    <property type="entry name" value="ACB_1"/>
    <property type="match status" value="1"/>
</dbReference>
<dbReference type="GO" id="GO:0000062">
    <property type="term" value="F:fatty-acyl-CoA binding"/>
    <property type="evidence" value="ECO:0007669"/>
    <property type="project" value="InterPro"/>
</dbReference>
<protein>
    <submittedName>
        <fullName evidence="5">Putative acyl-coa-binding domain-containing protein 5-like isoform x4</fullName>
    </submittedName>
</protein>
<feature type="region of interest" description="Disordered" evidence="2">
    <location>
        <begin position="122"/>
        <end position="165"/>
    </location>
</feature>
<dbReference type="GO" id="GO:0005737">
    <property type="term" value="C:cytoplasm"/>
    <property type="evidence" value="ECO:0007669"/>
    <property type="project" value="TreeGrafter"/>
</dbReference>
<dbReference type="InterPro" id="IPR014352">
    <property type="entry name" value="FERM/acyl-CoA-bd_prot_sf"/>
</dbReference>
<dbReference type="GO" id="GO:0006631">
    <property type="term" value="P:fatty acid metabolic process"/>
    <property type="evidence" value="ECO:0007669"/>
    <property type="project" value="TreeGrafter"/>
</dbReference>
<feature type="compositionally biased region" description="Polar residues" evidence="2">
    <location>
        <begin position="126"/>
        <end position="159"/>
    </location>
</feature>
<dbReference type="PROSITE" id="PS51228">
    <property type="entry name" value="ACB_2"/>
    <property type="match status" value="1"/>
</dbReference>
<keyword evidence="3" id="KW-1133">Transmembrane helix</keyword>
<accession>A0A0K8TSN9</accession>
<evidence type="ECO:0000256" key="2">
    <source>
        <dbReference type="SAM" id="MobiDB-lite"/>
    </source>
</evidence>
<dbReference type="EMBL" id="GDAI01000221">
    <property type="protein sequence ID" value="JAI17382.1"/>
    <property type="molecule type" value="mRNA"/>
</dbReference>
<dbReference type="Gene3D" id="1.20.80.10">
    <property type="match status" value="1"/>
</dbReference>
<proteinExistence type="evidence at transcript level"/>
<evidence type="ECO:0000256" key="1">
    <source>
        <dbReference type="ARBA" id="ARBA00023121"/>
    </source>
</evidence>
<dbReference type="InterPro" id="IPR022408">
    <property type="entry name" value="Acyl-CoA-binding_prot_CS"/>
</dbReference>
<evidence type="ECO:0000259" key="4">
    <source>
        <dbReference type="PROSITE" id="PS51228"/>
    </source>
</evidence>
<keyword evidence="3" id="KW-0472">Membrane</keyword>
<reference evidence="5" key="1">
    <citation type="journal article" date="2015" name="Insect Biochem. Mol. Biol.">
        <title>An insight into the sialome of the horse fly, Tabanus bromius.</title>
        <authorList>
            <person name="Ribeiro J.M."/>
            <person name="Kazimirova M."/>
            <person name="Takac P."/>
            <person name="Andersen J.F."/>
            <person name="Francischetti I.M."/>
        </authorList>
    </citation>
    <scope>NUCLEOTIDE SEQUENCE</scope>
</reference>
<dbReference type="SUPFAM" id="SSF47027">
    <property type="entry name" value="Acyl-CoA binding protein"/>
    <property type="match status" value="1"/>
</dbReference>
<dbReference type="PRINTS" id="PR00689">
    <property type="entry name" value="ACOABINDINGP"/>
</dbReference>
<feature type="domain" description="ACB" evidence="4">
    <location>
        <begin position="2"/>
        <end position="91"/>
    </location>
</feature>
<evidence type="ECO:0000256" key="3">
    <source>
        <dbReference type="SAM" id="Phobius"/>
    </source>
</evidence>
<dbReference type="Pfam" id="PF00887">
    <property type="entry name" value="ACBP"/>
    <property type="match status" value="1"/>
</dbReference>
<feature type="non-terminal residue" evidence="5">
    <location>
        <position position="1"/>
    </location>
</feature>
<keyword evidence="3" id="KW-0812">Transmembrane</keyword>
<dbReference type="AlphaFoldDB" id="A0A0K8TSN9"/>
<sequence>SVEDRFNAAINVIRALPKNGSYQPSNDMMLRFYAYYKQATQGPCTQKKPAFWDIVSKAKWDAWMGLRDMSRERAMEAYVDELKKIIETMAYTDNVANFMGSISELDGVNVDDLEAVAPEAIKKVRSQPNSPFASRESSPIRAQNGQSNPSRANTENPYSLRNGHTVELSDDEYIDSVEDTIEMPVYRKSRASARVARAESNLETAQAEPVLQKINQTLQRMHNDMVTIVQRFNALEKDVLEMKRYQASRKASEIRHPEWWPFHGISPNWFIFMILWPLLAQRFANMLRRRK</sequence>
<keyword evidence="1" id="KW-0446">Lipid-binding</keyword>